<dbReference type="PANTHER" id="PTHR43333:SF1">
    <property type="entry name" value="D-ISOMER SPECIFIC 2-HYDROXYACID DEHYDROGENASE NAD-BINDING DOMAIN-CONTAINING PROTEIN"/>
    <property type="match status" value="1"/>
</dbReference>
<keyword evidence="3" id="KW-0520">NAD</keyword>
<feature type="domain" description="D-isomer specific 2-hydroxyacid dehydrogenase catalytic" evidence="6">
    <location>
        <begin position="64"/>
        <end position="342"/>
    </location>
</feature>
<proteinExistence type="inferred from homology"/>
<comment type="caution">
    <text evidence="8">The sequence shown here is derived from an EMBL/GenBank/DDBJ whole genome shotgun (WGS) entry which is preliminary data.</text>
</comment>
<gene>
    <name evidence="8" type="ORF">ACFYXI_31065</name>
</gene>
<evidence type="ECO:0000256" key="4">
    <source>
        <dbReference type="RuleBase" id="RU003719"/>
    </source>
</evidence>
<reference evidence="8 9" key="1">
    <citation type="submission" date="2024-10" db="EMBL/GenBank/DDBJ databases">
        <title>The Natural Products Discovery Center: Release of the First 8490 Sequenced Strains for Exploring Actinobacteria Biosynthetic Diversity.</title>
        <authorList>
            <person name="Kalkreuter E."/>
            <person name="Kautsar S.A."/>
            <person name="Yang D."/>
            <person name="Bader C.D."/>
            <person name="Teijaro C.N."/>
            <person name="Fluegel L."/>
            <person name="Davis C.M."/>
            <person name="Simpson J.R."/>
            <person name="Lauterbach L."/>
            <person name="Steele A.D."/>
            <person name="Gui C."/>
            <person name="Meng S."/>
            <person name="Li G."/>
            <person name="Viehrig K."/>
            <person name="Ye F."/>
            <person name="Su P."/>
            <person name="Kiefer A.F."/>
            <person name="Nichols A."/>
            <person name="Cepeda A.J."/>
            <person name="Yan W."/>
            <person name="Fan B."/>
            <person name="Jiang Y."/>
            <person name="Adhikari A."/>
            <person name="Zheng C.-J."/>
            <person name="Schuster L."/>
            <person name="Cowan T.M."/>
            <person name="Smanski M.J."/>
            <person name="Chevrette M.G."/>
            <person name="De Carvalho L.P.S."/>
            <person name="Shen B."/>
        </authorList>
    </citation>
    <scope>NUCLEOTIDE SEQUENCE [LARGE SCALE GENOMIC DNA]</scope>
    <source>
        <strain evidence="8 9">NPDC002173</strain>
    </source>
</reference>
<protein>
    <submittedName>
        <fullName evidence="8">D-2-hydroxyacid dehydrogenase</fullName>
    </submittedName>
</protein>
<feature type="domain" description="D-isomer specific 2-hydroxyacid dehydrogenase NAD-binding" evidence="7">
    <location>
        <begin position="138"/>
        <end position="311"/>
    </location>
</feature>
<evidence type="ECO:0000259" key="6">
    <source>
        <dbReference type="Pfam" id="PF00389"/>
    </source>
</evidence>
<evidence type="ECO:0000313" key="8">
    <source>
        <dbReference type="EMBL" id="MFF3670035.1"/>
    </source>
</evidence>
<dbReference type="Proteomes" id="UP001602013">
    <property type="component" value="Unassembled WGS sequence"/>
</dbReference>
<dbReference type="RefSeq" id="WP_387416299.1">
    <property type="nucleotide sequence ID" value="NZ_JBIASD010000026.1"/>
</dbReference>
<dbReference type="Gene3D" id="3.40.50.720">
    <property type="entry name" value="NAD(P)-binding Rossmann-like Domain"/>
    <property type="match status" value="2"/>
</dbReference>
<dbReference type="Pfam" id="PF02826">
    <property type="entry name" value="2-Hacid_dh_C"/>
    <property type="match status" value="1"/>
</dbReference>
<comment type="similarity">
    <text evidence="1 4">Belongs to the D-isomer specific 2-hydroxyacid dehydrogenase family.</text>
</comment>
<evidence type="ECO:0000313" key="9">
    <source>
        <dbReference type="Proteomes" id="UP001602013"/>
    </source>
</evidence>
<evidence type="ECO:0000256" key="2">
    <source>
        <dbReference type="ARBA" id="ARBA00023002"/>
    </source>
</evidence>
<evidence type="ECO:0000256" key="5">
    <source>
        <dbReference type="SAM" id="MobiDB-lite"/>
    </source>
</evidence>
<sequence length="352" mass="38017">MRARLPVTKPRGSGLVAPPGTTRHGTGDGAGSSVVLTVLHGDDLPPSRDRLHDLAGEVRYARGAQLGDALPGSDALLLWDSFSPALRAVWHRAEALRWIHVAAAGVDRMLFDELRDSDVVVTNSRGVFDRPIAEYVLACVLAFAKDMPGSWRLQWERRWEHRVTERLDGKTVMIVGTGAIGRAIARMLRAVGLTVLGAGRSTRDGDADFGEVFDSSRLPSLVADVDYLVSVTPLTPETRKLIDADVIGALKPSARLINVGRGETVDTDALVEALRAGRLAGAALDVFEEEPLPAGHPLWSFPQVLISPHMSGDAAGWQDALAETFLENLRRYVARAPLINVVDKHLGFVPSS</sequence>
<keyword evidence="9" id="KW-1185">Reference proteome</keyword>
<organism evidence="8 9">
    <name type="scientific">Microtetraspora malaysiensis</name>
    <dbReference type="NCBI Taxonomy" id="161358"/>
    <lineage>
        <taxon>Bacteria</taxon>
        <taxon>Bacillati</taxon>
        <taxon>Actinomycetota</taxon>
        <taxon>Actinomycetes</taxon>
        <taxon>Streptosporangiales</taxon>
        <taxon>Streptosporangiaceae</taxon>
        <taxon>Microtetraspora</taxon>
    </lineage>
</organism>
<feature type="region of interest" description="Disordered" evidence="5">
    <location>
        <begin position="1"/>
        <end position="29"/>
    </location>
</feature>
<dbReference type="CDD" id="cd05300">
    <property type="entry name" value="2-Hacid_dh_1"/>
    <property type="match status" value="1"/>
</dbReference>
<dbReference type="SUPFAM" id="SSF52283">
    <property type="entry name" value="Formate/glycerate dehydrogenase catalytic domain-like"/>
    <property type="match status" value="1"/>
</dbReference>
<accession>A0ABW6T2F4</accession>
<dbReference type="SUPFAM" id="SSF51735">
    <property type="entry name" value="NAD(P)-binding Rossmann-fold domains"/>
    <property type="match status" value="1"/>
</dbReference>
<evidence type="ECO:0000259" key="7">
    <source>
        <dbReference type="Pfam" id="PF02826"/>
    </source>
</evidence>
<dbReference type="InterPro" id="IPR006140">
    <property type="entry name" value="D-isomer_DH_NAD-bd"/>
</dbReference>
<dbReference type="EMBL" id="JBIASD010000026">
    <property type="protein sequence ID" value="MFF3670035.1"/>
    <property type="molecule type" value="Genomic_DNA"/>
</dbReference>
<dbReference type="InterPro" id="IPR036291">
    <property type="entry name" value="NAD(P)-bd_dom_sf"/>
</dbReference>
<dbReference type="PANTHER" id="PTHR43333">
    <property type="entry name" value="2-HACID_DH_C DOMAIN-CONTAINING PROTEIN"/>
    <property type="match status" value="1"/>
</dbReference>
<keyword evidence="2 4" id="KW-0560">Oxidoreductase</keyword>
<evidence type="ECO:0000256" key="3">
    <source>
        <dbReference type="ARBA" id="ARBA00023027"/>
    </source>
</evidence>
<evidence type="ECO:0000256" key="1">
    <source>
        <dbReference type="ARBA" id="ARBA00005854"/>
    </source>
</evidence>
<dbReference type="InterPro" id="IPR006139">
    <property type="entry name" value="D-isomer_2_OHA_DH_cat_dom"/>
</dbReference>
<name>A0ABW6T2F4_9ACTN</name>
<dbReference type="Pfam" id="PF00389">
    <property type="entry name" value="2-Hacid_dh"/>
    <property type="match status" value="1"/>
</dbReference>